<name>A0ABU6MC32_9BACI</name>
<dbReference type="PANTHER" id="PTHR46558:SF11">
    <property type="entry name" value="HTH-TYPE TRANSCRIPTIONAL REGULATOR XRE"/>
    <property type="match status" value="1"/>
</dbReference>
<sequence>MFGKRLRELRKKKGLTMKEFGNKFSLAESTISGYENGIRKPDIELVDKFADFFEVSSDYLLGRTDSPNPTINSSILNQKDEKDIAKRMEKIKQDLEEANSDGDGLNFYGEPMSQEAMESLLEAMEYAVRQTQRINKKYIPKKYREKNEE</sequence>
<comment type="caution">
    <text evidence="3">The sequence shown here is derived from an EMBL/GenBank/DDBJ whole genome shotgun (WGS) entry which is preliminary data.</text>
</comment>
<dbReference type="EMBL" id="JARMAB010000004">
    <property type="protein sequence ID" value="MED1201984.1"/>
    <property type="molecule type" value="Genomic_DNA"/>
</dbReference>
<dbReference type="PROSITE" id="PS50943">
    <property type="entry name" value="HTH_CROC1"/>
    <property type="match status" value="1"/>
</dbReference>
<reference evidence="3 4" key="1">
    <citation type="submission" date="2023-03" db="EMBL/GenBank/DDBJ databases">
        <title>Bacillus Genome Sequencing.</title>
        <authorList>
            <person name="Dunlap C."/>
        </authorList>
    </citation>
    <scope>NUCLEOTIDE SEQUENCE [LARGE SCALE GENOMIC DNA]</scope>
    <source>
        <strain evidence="3 4">B-23453</strain>
    </source>
</reference>
<dbReference type="CDD" id="cd00093">
    <property type="entry name" value="HTH_XRE"/>
    <property type="match status" value="1"/>
</dbReference>
<evidence type="ECO:0000313" key="3">
    <source>
        <dbReference type="EMBL" id="MED1201984.1"/>
    </source>
</evidence>
<dbReference type="Pfam" id="PF01381">
    <property type="entry name" value="HTH_3"/>
    <property type="match status" value="1"/>
</dbReference>
<accession>A0ABU6MC32</accession>
<dbReference type="InterPro" id="IPR001387">
    <property type="entry name" value="Cro/C1-type_HTH"/>
</dbReference>
<protein>
    <submittedName>
        <fullName evidence="3">Helix-turn-helix transcriptional regulator</fullName>
    </submittedName>
</protein>
<dbReference type="Proteomes" id="UP001341444">
    <property type="component" value="Unassembled WGS sequence"/>
</dbReference>
<evidence type="ECO:0000256" key="1">
    <source>
        <dbReference type="ARBA" id="ARBA00023125"/>
    </source>
</evidence>
<dbReference type="InterPro" id="IPR010982">
    <property type="entry name" value="Lambda_DNA-bd_dom_sf"/>
</dbReference>
<keyword evidence="1" id="KW-0238">DNA-binding</keyword>
<dbReference type="PANTHER" id="PTHR46558">
    <property type="entry name" value="TRACRIPTIONAL REGULATORY PROTEIN-RELATED-RELATED"/>
    <property type="match status" value="1"/>
</dbReference>
<evidence type="ECO:0000259" key="2">
    <source>
        <dbReference type="PROSITE" id="PS50943"/>
    </source>
</evidence>
<evidence type="ECO:0000313" key="4">
    <source>
        <dbReference type="Proteomes" id="UP001341444"/>
    </source>
</evidence>
<dbReference type="Gene3D" id="1.10.260.40">
    <property type="entry name" value="lambda repressor-like DNA-binding domains"/>
    <property type="match status" value="1"/>
</dbReference>
<feature type="domain" description="HTH cro/C1-type" evidence="2">
    <location>
        <begin position="6"/>
        <end position="60"/>
    </location>
</feature>
<dbReference type="RefSeq" id="WP_066264539.1">
    <property type="nucleotide sequence ID" value="NZ_JARMAB010000004.1"/>
</dbReference>
<gene>
    <name evidence="3" type="ORF">P4T90_02635</name>
</gene>
<keyword evidence="4" id="KW-1185">Reference proteome</keyword>
<organism evidence="3 4">
    <name type="scientific">Heyndrickxia acidicola</name>
    <dbReference type="NCBI Taxonomy" id="209389"/>
    <lineage>
        <taxon>Bacteria</taxon>
        <taxon>Bacillati</taxon>
        <taxon>Bacillota</taxon>
        <taxon>Bacilli</taxon>
        <taxon>Bacillales</taxon>
        <taxon>Bacillaceae</taxon>
        <taxon>Heyndrickxia</taxon>
    </lineage>
</organism>
<dbReference type="SUPFAM" id="SSF47413">
    <property type="entry name" value="lambda repressor-like DNA-binding domains"/>
    <property type="match status" value="1"/>
</dbReference>
<proteinExistence type="predicted"/>
<dbReference type="SMART" id="SM00530">
    <property type="entry name" value="HTH_XRE"/>
    <property type="match status" value="1"/>
</dbReference>